<evidence type="ECO:0000256" key="1">
    <source>
        <dbReference type="SAM" id="SignalP"/>
    </source>
</evidence>
<proteinExistence type="predicted"/>
<gene>
    <name evidence="2" type="ORF">K452DRAFT_75661</name>
</gene>
<protein>
    <recommendedName>
        <fullName evidence="4">Secreted protein</fullName>
    </recommendedName>
</protein>
<reference evidence="2" key="1">
    <citation type="journal article" date="2020" name="Stud. Mycol.">
        <title>101 Dothideomycetes genomes: a test case for predicting lifestyles and emergence of pathogens.</title>
        <authorList>
            <person name="Haridas S."/>
            <person name="Albert R."/>
            <person name="Binder M."/>
            <person name="Bloem J."/>
            <person name="Labutti K."/>
            <person name="Salamov A."/>
            <person name="Andreopoulos B."/>
            <person name="Baker S."/>
            <person name="Barry K."/>
            <person name="Bills G."/>
            <person name="Bluhm B."/>
            <person name="Cannon C."/>
            <person name="Castanera R."/>
            <person name="Culley D."/>
            <person name="Daum C."/>
            <person name="Ezra D."/>
            <person name="Gonzalez J."/>
            <person name="Henrissat B."/>
            <person name="Kuo A."/>
            <person name="Liang C."/>
            <person name="Lipzen A."/>
            <person name="Lutzoni F."/>
            <person name="Magnuson J."/>
            <person name="Mondo S."/>
            <person name="Nolan M."/>
            <person name="Ohm R."/>
            <person name="Pangilinan J."/>
            <person name="Park H.-J."/>
            <person name="Ramirez L."/>
            <person name="Alfaro M."/>
            <person name="Sun H."/>
            <person name="Tritt A."/>
            <person name="Yoshinaga Y."/>
            <person name="Zwiers L.-H."/>
            <person name="Turgeon B."/>
            <person name="Goodwin S."/>
            <person name="Spatafora J."/>
            <person name="Crous P."/>
            <person name="Grigoriev I."/>
        </authorList>
    </citation>
    <scope>NUCLEOTIDE SEQUENCE</scope>
    <source>
        <strain evidence="2">CBS 121167</strain>
    </source>
</reference>
<evidence type="ECO:0000313" key="2">
    <source>
        <dbReference type="EMBL" id="KAF2139347.1"/>
    </source>
</evidence>
<evidence type="ECO:0000313" key="3">
    <source>
        <dbReference type="Proteomes" id="UP000799438"/>
    </source>
</evidence>
<sequence length="147" mass="16586">MGLSLFFFFSLTFFSSACSRATANNREVRFLSSWKASDGSSSLLQQKSLVFSHFQTLHASSSRLEGKRIQIATWAANNDVAFSRIPREEGIKHTRPLHRYITDSSPRLRMLVQNSVLLGCFPFSFVLLCFSSKKGLFVCLFCLSARS</sequence>
<dbReference type="Proteomes" id="UP000799438">
    <property type="component" value="Unassembled WGS sequence"/>
</dbReference>
<evidence type="ECO:0008006" key="4">
    <source>
        <dbReference type="Google" id="ProtNLM"/>
    </source>
</evidence>
<dbReference type="AlphaFoldDB" id="A0A6A6B904"/>
<feature type="chain" id="PRO_5025501962" description="Secreted protein" evidence="1">
    <location>
        <begin position="24"/>
        <end position="147"/>
    </location>
</feature>
<dbReference type="EMBL" id="ML995493">
    <property type="protein sequence ID" value="KAF2139347.1"/>
    <property type="molecule type" value="Genomic_DNA"/>
</dbReference>
<accession>A0A6A6B904</accession>
<dbReference type="RefSeq" id="XP_033395060.1">
    <property type="nucleotide sequence ID" value="XM_033547104.1"/>
</dbReference>
<name>A0A6A6B904_9PEZI</name>
<dbReference type="GeneID" id="54304611"/>
<feature type="signal peptide" evidence="1">
    <location>
        <begin position="1"/>
        <end position="23"/>
    </location>
</feature>
<keyword evidence="1" id="KW-0732">Signal</keyword>
<organism evidence="2 3">
    <name type="scientific">Aplosporella prunicola CBS 121167</name>
    <dbReference type="NCBI Taxonomy" id="1176127"/>
    <lineage>
        <taxon>Eukaryota</taxon>
        <taxon>Fungi</taxon>
        <taxon>Dikarya</taxon>
        <taxon>Ascomycota</taxon>
        <taxon>Pezizomycotina</taxon>
        <taxon>Dothideomycetes</taxon>
        <taxon>Dothideomycetes incertae sedis</taxon>
        <taxon>Botryosphaeriales</taxon>
        <taxon>Aplosporellaceae</taxon>
        <taxon>Aplosporella</taxon>
    </lineage>
</organism>
<keyword evidence="3" id="KW-1185">Reference proteome</keyword>